<dbReference type="CDD" id="cd07808">
    <property type="entry name" value="ASKHA_NBD_FGGY_EcXK-like"/>
    <property type="match status" value="1"/>
</dbReference>
<dbReference type="EC" id="2.7.1.17" evidence="8 9"/>
<feature type="binding site" evidence="8">
    <location>
        <begin position="96"/>
        <end position="97"/>
    </location>
    <ligand>
        <name>substrate</name>
    </ligand>
</feature>
<dbReference type="InterPro" id="IPR006000">
    <property type="entry name" value="Xylulokinase"/>
</dbReference>
<dbReference type="EMBL" id="JACIJC010000002">
    <property type="protein sequence ID" value="MBB5685349.1"/>
    <property type="molecule type" value="Genomic_DNA"/>
</dbReference>
<keyword evidence="3 8" id="KW-0808">Transferase</keyword>
<keyword evidence="2 8" id="KW-0859">Xylose metabolism</keyword>
<feature type="active site" description="Proton acceptor" evidence="8">
    <location>
        <position position="252"/>
    </location>
</feature>
<proteinExistence type="inferred from homology"/>
<evidence type="ECO:0000259" key="10">
    <source>
        <dbReference type="Pfam" id="PF00370"/>
    </source>
</evidence>
<evidence type="ECO:0000256" key="6">
    <source>
        <dbReference type="ARBA" id="ARBA00022840"/>
    </source>
</evidence>
<keyword evidence="5 8" id="KW-0418">Kinase</keyword>
<dbReference type="Proteomes" id="UP000549617">
    <property type="component" value="Unassembled WGS sequence"/>
</dbReference>
<evidence type="ECO:0000256" key="9">
    <source>
        <dbReference type="RuleBase" id="RU364073"/>
    </source>
</evidence>
<comment type="catalytic activity">
    <reaction evidence="8 9">
        <text>D-xylulose + ATP = D-xylulose 5-phosphate + ADP + H(+)</text>
        <dbReference type="Rhea" id="RHEA:10964"/>
        <dbReference type="ChEBI" id="CHEBI:15378"/>
        <dbReference type="ChEBI" id="CHEBI:17140"/>
        <dbReference type="ChEBI" id="CHEBI:30616"/>
        <dbReference type="ChEBI" id="CHEBI:57737"/>
        <dbReference type="ChEBI" id="CHEBI:456216"/>
        <dbReference type="EC" id="2.7.1.17"/>
    </reaction>
</comment>
<dbReference type="GO" id="GO:0042732">
    <property type="term" value="P:D-xylose metabolic process"/>
    <property type="evidence" value="ECO:0007669"/>
    <property type="project" value="UniProtKB-KW"/>
</dbReference>
<comment type="similarity">
    <text evidence="1 8 9">Belongs to the FGGY kinase family.</text>
</comment>
<dbReference type="Pfam" id="PF02782">
    <property type="entry name" value="FGGY_C"/>
    <property type="match status" value="1"/>
</dbReference>
<dbReference type="Gene3D" id="3.30.420.40">
    <property type="match status" value="2"/>
</dbReference>
<dbReference type="Pfam" id="PF00370">
    <property type="entry name" value="FGGY_N"/>
    <property type="match status" value="1"/>
</dbReference>
<keyword evidence="7 8" id="KW-0119">Carbohydrate metabolism</keyword>
<evidence type="ECO:0000256" key="2">
    <source>
        <dbReference type="ARBA" id="ARBA00022629"/>
    </source>
</evidence>
<keyword evidence="6 8" id="KW-0067">ATP-binding</keyword>
<evidence type="ECO:0000256" key="1">
    <source>
        <dbReference type="ARBA" id="ARBA00009156"/>
    </source>
</evidence>
<sequence length="504" mass="53388">MKDDHCSSHRPPTDFDARLTMFLGIDIGTSSVKAIVLDDDGVVVGQGTAPLSVSRPTQLWSEQNPEDWWSATCTAVQAIDADVRASVRSIGLAGQMHGATLLGEDDTPLRPAILWNDGRSFAECEALERAVPALHGITGNLAMPGFTAPKLLWVREHEPEIFDRVRHVLLPKDYVRLRMTGDFASDMSDSAGTLWLDVAARRWSDAILNACGLDADHMPALFEGTQITGQLRREIAQLWGMGEVAVVAGGGDNAAGAAGVGVVRDGDALLSLGTSGVIFAATDQFRPNPAGAVHAFCHCLPGMWHQMSVHLSAASCIDWACRITGAADPAEIFTRAEASGIGAGPELFLPYLSGERTPHNDPHVRGAFLQLDNETDAGRIAQAVIEGVAFALVDGMTALQAAGTRIEKLSVIGGGARSAYWGRIIASTLAVPLVYLDGGEVGPALGAAQLARAAFLGTDAAALCVPPPISHVIEPEADITDRLAGKQQRFRDAYGRIINKDNIT</sequence>
<dbReference type="InterPro" id="IPR018483">
    <property type="entry name" value="Carb_kinase_FGGY_CS"/>
</dbReference>
<name>A0A7W9AGR0_9SPHN</name>
<dbReference type="SUPFAM" id="SSF53067">
    <property type="entry name" value="Actin-like ATPase domain"/>
    <property type="match status" value="2"/>
</dbReference>
<dbReference type="PANTHER" id="PTHR43095">
    <property type="entry name" value="SUGAR KINASE"/>
    <property type="match status" value="1"/>
</dbReference>
<keyword evidence="13" id="KW-1185">Reference proteome</keyword>
<dbReference type="AlphaFoldDB" id="A0A7W9AGR0"/>
<feature type="domain" description="Carbohydrate kinase FGGY C-terminal" evidence="11">
    <location>
        <begin position="269"/>
        <end position="454"/>
    </location>
</feature>
<dbReference type="GO" id="GO:0005524">
    <property type="term" value="F:ATP binding"/>
    <property type="evidence" value="ECO:0007669"/>
    <property type="project" value="UniProtKB-UniRule"/>
</dbReference>
<dbReference type="GO" id="GO:0005998">
    <property type="term" value="P:xylulose catabolic process"/>
    <property type="evidence" value="ECO:0007669"/>
    <property type="project" value="UniProtKB-UniRule"/>
</dbReference>
<accession>A0A7W9AGR0</accession>
<protein>
    <recommendedName>
        <fullName evidence="8 9">Xylulose kinase</fullName>
        <shortName evidence="8 9">Xylulokinase</shortName>
        <ecNumber evidence="8 9">2.7.1.17</ecNumber>
    </recommendedName>
</protein>
<dbReference type="InterPro" id="IPR043129">
    <property type="entry name" value="ATPase_NBD"/>
</dbReference>
<dbReference type="InterPro" id="IPR050406">
    <property type="entry name" value="FGGY_Carb_Kinase"/>
</dbReference>
<keyword evidence="4 8" id="KW-0547">Nucleotide-binding</keyword>
<evidence type="ECO:0000256" key="7">
    <source>
        <dbReference type="ARBA" id="ARBA00023277"/>
    </source>
</evidence>
<comment type="caution">
    <text evidence="12">The sequence shown here is derived from an EMBL/GenBank/DDBJ whole genome shotgun (WGS) entry which is preliminary data.</text>
</comment>
<evidence type="ECO:0000259" key="11">
    <source>
        <dbReference type="Pfam" id="PF02782"/>
    </source>
</evidence>
<organism evidence="12 13">
    <name type="scientific">Sphingobium boeckii</name>
    <dbReference type="NCBI Taxonomy" id="1082345"/>
    <lineage>
        <taxon>Bacteria</taxon>
        <taxon>Pseudomonadati</taxon>
        <taxon>Pseudomonadota</taxon>
        <taxon>Alphaproteobacteria</taxon>
        <taxon>Sphingomonadales</taxon>
        <taxon>Sphingomonadaceae</taxon>
        <taxon>Sphingobium</taxon>
    </lineage>
</organism>
<gene>
    <name evidence="8 9" type="primary">xylB</name>
    <name evidence="12" type="ORF">FHS49_001357</name>
</gene>
<dbReference type="PIRSF" id="PIRSF000538">
    <property type="entry name" value="GlpK"/>
    <property type="match status" value="1"/>
</dbReference>
<dbReference type="InterPro" id="IPR000577">
    <property type="entry name" value="Carb_kinase_FGGY"/>
</dbReference>
<evidence type="ECO:0000256" key="4">
    <source>
        <dbReference type="ARBA" id="ARBA00022741"/>
    </source>
</evidence>
<evidence type="ECO:0000256" key="5">
    <source>
        <dbReference type="ARBA" id="ARBA00022777"/>
    </source>
</evidence>
<dbReference type="NCBIfam" id="TIGR01312">
    <property type="entry name" value="XylB"/>
    <property type="match status" value="1"/>
</dbReference>
<dbReference type="InterPro" id="IPR018485">
    <property type="entry name" value="FGGY_C"/>
</dbReference>
<feature type="domain" description="Carbohydrate kinase FGGY N-terminal" evidence="10">
    <location>
        <begin position="21"/>
        <end position="259"/>
    </location>
</feature>
<dbReference type="GO" id="GO:0004856">
    <property type="term" value="F:D-xylulokinase activity"/>
    <property type="evidence" value="ECO:0007669"/>
    <property type="project" value="UniProtKB-UniRule"/>
</dbReference>
<evidence type="ECO:0000256" key="8">
    <source>
        <dbReference type="HAMAP-Rule" id="MF_02220"/>
    </source>
</evidence>
<evidence type="ECO:0000313" key="13">
    <source>
        <dbReference type="Proteomes" id="UP000549617"/>
    </source>
</evidence>
<comment type="function">
    <text evidence="8">Catalyzes the phosphorylation of D-xylulose to D-xylulose 5-phosphate.</text>
</comment>
<evidence type="ECO:0000256" key="3">
    <source>
        <dbReference type="ARBA" id="ARBA00022679"/>
    </source>
</evidence>
<dbReference type="PROSITE" id="PS00933">
    <property type="entry name" value="FGGY_KINASES_1"/>
    <property type="match status" value="1"/>
</dbReference>
<evidence type="ECO:0000313" key="12">
    <source>
        <dbReference type="EMBL" id="MBB5685349.1"/>
    </source>
</evidence>
<feature type="site" description="Important for activity" evidence="8">
    <location>
        <position position="26"/>
    </location>
</feature>
<dbReference type="HAMAP" id="MF_02220">
    <property type="entry name" value="XylB"/>
    <property type="match status" value="1"/>
</dbReference>
<reference evidence="12 13" key="1">
    <citation type="submission" date="2020-08" db="EMBL/GenBank/DDBJ databases">
        <title>Genomic Encyclopedia of Type Strains, Phase IV (KMG-IV): sequencing the most valuable type-strain genomes for metagenomic binning, comparative biology and taxonomic classification.</title>
        <authorList>
            <person name="Goeker M."/>
        </authorList>
    </citation>
    <scope>NUCLEOTIDE SEQUENCE [LARGE SCALE GENOMIC DNA]</scope>
    <source>
        <strain evidence="12 13">DSM 25079</strain>
    </source>
</reference>
<dbReference type="PANTHER" id="PTHR43095:SF6">
    <property type="entry name" value="XYLULOSE KINASE"/>
    <property type="match status" value="1"/>
</dbReference>
<dbReference type="InterPro" id="IPR018484">
    <property type="entry name" value="FGGY_N"/>
</dbReference>